<name>R4WJX6_RIPPE</name>
<dbReference type="Pfam" id="PF01026">
    <property type="entry name" value="TatD_DNase"/>
    <property type="match status" value="1"/>
</dbReference>
<sequence>MQRNAMKFIDIGANLTDSMYKGLYHGSKKHDSDLSDVLLRSWDSGLEKLIITGGSLEESHEALQLAQTSSNLYCTVGCHPTRCDEFEKSSDPDKYLKDLTDLVTENKEKVVAIGECGLDYDRLHFCKKEVQLKYFEKQLPLSKIHNKPLFLHCRNCFDDFYKILNDNRDKFTTGVVHSFDGPLSYANKFIELGLYIGINGCSLKTEENLSVVKEIPSDKIMIETDCPWCEIKPTHAGYKYISTKFPSVKKEKWSKGSMIKGRNEPCTIVQVLEIIAGLKEENINKLSEQIFKNTVNVFFTA</sequence>
<protein>
    <recommendedName>
        <fullName evidence="5">Deoxyribonuclease TATDN1</fullName>
    </recommendedName>
</protein>
<evidence type="ECO:0000256" key="5">
    <source>
        <dbReference type="ARBA" id="ARBA00039767"/>
    </source>
</evidence>
<evidence type="ECO:0000256" key="7">
    <source>
        <dbReference type="PIRSR" id="PIRSR005902-1"/>
    </source>
</evidence>
<dbReference type="InterPro" id="IPR032466">
    <property type="entry name" value="Metal_Hydrolase"/>
</dbReference>
<evidence type="ECO:0000256" key="6">
    <source>
        <dbReference type="ARBA" id="ARBA00045223"/>
    </source>
</evidence>
<comment type="similarity">
    <text evidence="1">Belongs to the metallo-dependent hydrolases superfamily. TatD-type hydrolase family.</text>
</comment>
<accession>R4WJX6</accession>
<feature type="binding site" evidence="7">
    <location>
        <position position="152"/>
    </location>
    <ligand>
        <name>a divalent metal cation</name>
        <dbReference type="ChEBI" id="CHEBI:60240"/>
        <label>2</label>
    </ligand>
</feature>
<organism evidence="8">
    <name type="scientific">Riptortus pedestris</name>
    <name type="common">Bean bug</name>
    <dbReference type="NCBI Taxonomy" id="329032"/>
    <lineage>
        <taxon>Eukaryota</taxon>
        <taxon>Metazoa</taxon>
        <taxon>Ecdysozoa</taxon>
        <taxon>Arthropoda</taxon>
        <taxon>Hexapoda</taxon>
        <taxon>Insecta</taxon>
        <taxon>Pterygota</taxon>
        <taxon>Neoptera</taxon>
        <taxon>Paraneoptera</taxon>
        <taxon>Hemiptera</taxon>
        <taxon>Heteroptera</taxon>
        <taxon>Panheteroptera</taxon>
        <taxon>Pentatomomorpha</taxon>
        <taxon>Coreoidea</taxon>
        <taxon>Alydidae</taxon>
        <taxon>Riptortus</taxon>
    </lineage>
</organism>
<evidence type="ECO:0000256" key="1">
    <source>
        <dbReference type="ARBA" id="ARBA00009275"/>
    </source>
</evidence>
<dbReference type="InterPro" id="IPR001130">
    <property type="entry name" value="TatD-like"/>
</dbReference>
<keyword evidence="4" id="KW-0378">Hydrolase</keyword>
<evidence type="ECO:0000256" key="4">
    <source>
        <dbReference type="ARBA" id="ARBA00022801"/>
    </source>
</evidence>
<dbReference type="GO" id="GO:0046872">
    <property type="term" value="F:metal ion binding"/>
    <property type="evidence" value="ECO:0007669"/>
    <property type="project" value="UniProtKB-KW"/>
</dbReference>
<dbReference type="PROSITE" id="PS01091">
    <property type="entry name" value="TATD_3"/>
    <property type="match status" value="1"/>
</dbReference>
<dbReference type="GO" id="GO:0005829">
    <property type="term" value="C:cytosol"/>
    <property type="evidence" value="ECO:0007669"/>
    <property type="project" value="TreeGrafter"/>
</dbReference>
<dbReference type="InterPro" id="IPR018228">
    <property type="entry name" value="DNase_TatD-rel_CS"/>
</dbReference>
<dbReference type="AlphaFoldDB" id="R4WJX6"/>
<feature type="binding site" evidence="7">
    <location>
        <position position="225"/>
    </location>
    <ligand>
        <name>a divalent metal cation</name>
        <dbReference type="ChEBI" id="CHEBI:60240"/>
        <label>1</label>
    </ligand>
</feature>
<dbReference type="PANTHER" id="PTHR10060">
    <property type="entry name" value="TATD FAMILY DEOXYRIBONUCLEASE"/>
    <property type="match status" value="1"/>
</dbReference>
<dbReference type="EMBL" id="AK417920">
    <property type="protein sequence ID" value="BAN21135.1"/>
    <property type="molecule type" value="mRNA"/>
</dbReference>
<keyword evidence="2" id="KW-0540">Nuclease</keyword>
<evidence type="ECO:0000256" key="3">
    <source>
        <dbReference type="ARBA" id="ARBA00022723"/>
    </source>
</evidence>
<dbReference type="PANTHER" id="PTHR10060:SF15">
    <property type="entry name" value="DEOXYRIBONUCLEASE TATDN1"/>
    <property type="match status" value="1"/>
</dbReference>
<evidence type="ECO:0000256" key="2">
    <source>
        <dbReference type="ARBA" id="ARBA00022722"/>
    </source>
</evidence>
<dbReference type="CDD" id="cd01310">
    <property type="entry name" value="TatD_DNAse"/>
    <property type="match status" value="1"/>
</dbReference>
<dbReference type="GO" id="GO:0008296">
    <property type="term" value="F:3'-5'-DNA exonuclease activity"/>
    <property type="evidence" value="ECO:0007669"/>
    <property type="project" value="TreeGrafter"/>
</dbReference>
<dbReference type="InterPro" id="IPR050891">
    <property type="entry name" value="TatD-type_Hydrolase"/>
</dbReference>
<proteinExistence type="evidence at transcript level"/>
<dbReference type="SUPFAM" id="SSF51556">
    <property type="entry name" value="Metallo-dependent hydrolases"/>
    <property type="match status" value="1"/>
</dbReference>
<reference evidence="8" key="1">
    <citation type="journal article" date="2013" name="PLoS ONE">
        <title>Gene expression in gut symbiotic organ of stinkbug affected by extracellular bacterial symbiont.</title>
        <authorList>
            <person name="Futahashi R."/>
            <person name="Tanaka K."/>
            <person name="Tanahashi M."/>
            <person name="Nikoh N."/>
            <person name="Kikuchi Y."/>
            <person name="Lee B.L."/>
            <person name="Fukatsu T."/>
        </authorList>
    </citation>
    <scope>NUCLEOTIDE SEQUENCE</scope>
    <source>
        <tissue evidence="8">Midgut</tissue>
    </source>
</reference>
<comment type="function">
    <text evidence="6">Deoxyribonuclease which catalyzes (in vitro) the decatenation of kinetoplast DNA, which are circular DNA catenated to each other, producing linear DNA molecules. Plays an important role in chromosomal segregation and cell cycle progression during eye development probably via its DNA decatenation activity.</text>
</comment>
<dbReference type="Gene3D" id="3.20.20.140">
    <property type="entry name" value="Metal-dependent hydrolases"/>
    <property type="match status" value="1"/>
</dbReference>
<feature type="binding site" evidence="7">
    <location>
        <position position="177"/>
    </location>
    <ligand>
        <name>a divalent metal cation</name>
        <dbReference type="ChEBI" id="CHEBI:60240"/>
        <label>2</label>
    </ligand>
</feature>
<keyword evidence="3 7" id="KW-0479">Metal-binding</keyword>
<evidence type="ECO:0000313" key="8">
    <source>
        <dbReference type="EMBL" id="BAN21135.1"/>
    </source>
</evidence>
<feature type="binding site" evidence="7">
    <location>
        <position position="115"/>
    </location>
    <ligand>
        <name>a divalent metal cation</name>
        <dbReference type="ChEBI" id="CHEBI:60240"/>
        <label>1</label>
    </ligand>
</feature>
<dbReference type="FunFam" id="3.20.20.140:FF:000040">
    <property type="entry name" value="Putative tatD related deoxyribonuclease"/>
    <property type="match status" value="1"/>
</dbReference>
<dbReference type="PIRSF" id="PIRSF005902">
    <property type="entry name" value="DNase_TatD"/>
    <property type="match status" value="1"/>
</dbReference>